<name>A0A3B0CIS1_9BACL</name>
<proteinExistence type="inferred from homology"/>
<dbReference type="GO" id="GO:0030246">
    <property type="term" value="F:carbohydrate binding"/>
    <property type="evidence" value="ECO:0007669"/>
    <property type="project" value="InterPro"/>
</dbReference>
<reference evidence="8 9" key="1">
    <citation type="journal article" date="2007" name="Int. J. Syst. Evol. Microbiol.">
        <title>Paenibacillus ginsengarvi sp. nov., isolated from soil from ginseng cultivation.</title>
        <authorList>
            <person name="Yoon M.H."/>
            <person name="Ten L.N."/>
            <person name="Im W.T."/>
        </authorList>
    </citation>
    <scope>NUCLEOTIDE SEQUENCE [LARGE SCALE GENOMIC DNA]</scope>
    <source>
        <strain evidence="8 9">KCTC 13059</strain>
    </source>
</reference>
<feature type="domain" description="Glycosyl hydrolase family 31 C-terminal" evidence="7">
    <location>
        <begin position="577"/>
        <end position="658"/>
    </location>
</feature>
<evidence type="ECO:0000256" key="3">
    <source>
        <dbReference type="SAM" id="MobiDB-lite"/>
    </source>
</evidence>
<comment type="similarity">
    <text evidence="1 2">Belongs to the glycosyl hydrolase 31 family.</text>
</comment>
<dbReference type="Pfam" id="PF01055">
    <property type="entry name" value="Glyco_hydro_31_2nd"/>
    <property type="match status" value="1"/>
</dbReference>
<evidence type="ECO:0000313" key="8">
    <source>
        <dbReference type="EMBL" id="RKN85565.1"/>
    </source>
</evidence>
<dbReference type="CDD" id="cd14752">
    <property type="entry name" value="GH31_N"/>
    <property type="match status" value="1"/>
</dbReference>
<feature type="compositionally biased region" description="Low complexity" evidence="3">
    <location>
        <begin position="361"/>
        <end position="371"/>
    </location>
</feature>
<dbReference type="Proteomes" id="UP000282311">
    <property type="component" value="Unassembled WGS sequence"/>
</dbReference>
<dbReference type="EMBL" id="RBAH01000004">
    <property type="protein sequence ID" value="RKN85565.1"/>
    <property type="molecule type" value="Genomic_DNA"/>
</dbReference>
<dbReference type="Gene3D" id="2.60.40.1180">
    <property type="entry name" value="Golgi alpha-mannosidase II"/>
    <property type="match status" value="2"/>
</dbReference>
<dbReference type="InterPro" id="IPR051816">
    <property type="entry name" value="Glycosyl_Hydrolase_31"/>
</dbReference>
<evidence type="ECO:0000256" key="1">
    <source>
        <dbReference type="ARBA" id="ARBA00007806"/>
    </source>
</evidence>
<dbReference type="InterPro" id="IPR017853">
    <property type="entry name" value="GH"/>
</dbReference>
<dbReference type="PANTHER" id="PTHR43863">
    <property type="entry name" value="HYDROLASE, PUTATIVE (AFU_ORTHOLOGUE AFUA_1G03140)-RELATED"/>
    <property type="match status" value="1"/>
</dbReference>
<sequence length="803" mass="91983">MLQTQSSTYRNMQCTHLEGPDGALYNKDSQIKGGLNRMVEHQTDVVLDNGGIVRVEPLSGPIFRIRYGFQESFPEATMIRYGIVKNEWPQKDFSREESGGRVIFRTSHAELSISRGDGGIVFRDREGKRILCEAEGPKLNRNSGFSQQFVLEEEEKLYGLGDESRDVLQKRGRRARMWVKNVDCYAPIPFLMSSRGWGFFLNTTWRHFFDLGHSRDDRWRVSAKRGELDYYWIAGPDYAKLLDRYTEITGKPHLLPLWAYGLTFVCNEQESAREMLDDAMRFRQLGIPCDLIGLEPGWMQKHYDYSVDKKWHPERFYIPSWAPKGPHTFIAALERLGFKLSLWLCSDYDVTYQEERLASASGSEAGQAQPADGDFSPDDFEQDQRAHAPVYADTLTKRDEPWFRHLQPFVDQGVRAFKMDGARQVNEHPDRKWGNGMDDEEVHNVYPTLLNKQMHLGFKEHTGLRSMIYSSGGYVGIQQYAATWAGDTGGGPRPLVSMLNHGLSGHPHASCDMDVFTADGIHFGFLQPWSQVNSWAYWRHPWLLGEKLLHLFTYYAKLRYRLLPYLYSAAHNAVRTGMPIIRAMPLVYPDDPRSDECLQQYMVGDYLLVAAFTREVHLPEGEWIDYWSGRRYAGPLDITAEVPDDRGGPLFVKAGAVIPTWPDMDYVGHKPVNQIGVHIYPGADSEFRLYEDDGTTYRYLENEVATTTFSCRTTGSETKVRIGRRSGSYEGMPAARTFDLRMYTEQAPAAVYVNGGKLSADGWSFEDGACRLLIAEDEEREFVEVRFTHQIDGEREDQNVEKN</sequence>
<dbReference type="InterPro" id="IPR013780">
    <property type="entry name" value="Glyco_hydro_b"/>
</dbReference>
<dbReference type="Gene3D" id="2.60.40.1760">
    <property type="entry name" value="glycosyl hydrolase (family 31)"/>
    <property type="match status" value="1"/>
</dbReference>
<accession>A0A3B0CIS1</accession>
<feature type="region of interest" description="Disordered" evidence="3">
    <location>
        <begin position="361"/>
        <end position="381"/>
    </location>
</feature>
<dbReference type="GO" id="GO:0004553">
    <property type="term" value="F:hydrolase activity, hydrolyzing O-glycosyl compounds"/>
    <property type="evidence" value="ECO:0007669"/>
    <property type="project" value="InterPro"/>
</dbReference>
<dbReference type="Pfam" id="PF17137">
    <property type="entry name" value="DUF5110"/>
    <property type="match status" value="1"/>
</dbReference>
<dbReference type="InterPro" id="IPR025887">
    <property type="entry name" value="Glyco_hydro_31_N_dom"/>
</dbReference>
<dbReference type="PANTHER" id="PTHR43863:SF2">
    <property type="entry name" value="MALTASE-GLUCOAMYLASE"/>
    <property type="match status" value="1"/>
</dbReference>
<evidence type="ECO:0000313" key="9">
    <source>
        <dbReference type="Proteomes" id="UP000282311"/>
    </source>
</evidence>
<dbReference type="SUPFAM" id="SSF74650">
    <property type="entry name" value="Galactose mutarotase-like"/>
    <property type="match status" value="1"/>
</dbReference>
<keyword evidence="2" id="KW-0326">Glycosidase</keyword>
<dbReference type="Pfam" id="PF13802">
    <property type="entry name" value="Gal_mutarotas_2"/>
    <property type="match status" value="1"/>
</dbReference>
<protein>
    <submittedName>
        <fullName evidence="8">DUF5110 domain-containing protein</fullName>
    </submittedName>
</protein>
<evidence type="ECO:0000259" key="7">
    <source>
        <dbReference type="Pfam" id="PF21365"/>
    </source>
</evidence>
<dbReference type="InterPro" id="IPR000322">
    <property type="entry name" value="Glyco_hydro_31_TIM"/>
</dbReference>
<organism evidence="8 9">
    <name type="scientific">Paenibacillus ginsengarvi</name>
    <dbReference type="NCBI Taxonomy" id="400777"/>
    <lineage>
        <taxon>Bacteria</taxon>
        <taxon>Bacillati</taxon>
        <taxon>Bacillota</taxon>
        <taxon>Bacilli</taxon>
        <taxon>Bacillales</taxon>
        <taxon>Paenibacillaceae</taxon>
        <taxon>Paenibacillus</taxon>
    </lineage>
</organism>
<feature type="domain" description="Glycoside hydrolase family 31 TIM barrel" evidence="4">
    <location>
        <begin position="252"/>
        <end position="569"/>
    </location>
</feature>
<feature type="domain" description="Glycoside hydrolase family 31 N-terminal" evidence="5">
    <location>
        <begin position="53"/>
        <end position="210"/>
    </location>
</feature>
<dbReference type="InterPro" id="IPR033403">
    <property type="entry name" value="DUF5110"/>
</dbReference>
<evidence type="ECO:0000259" key="5">
    <source>
        <dbReference type="Pfam" id="PF13802"/>
    </source>
</evidence>
<gene>
    <name evidence="8" type="ORF">D7M11_07725</name>
</gene>
<keyword evidence="9" id="KW-1185">Reference proteome</keyword>
<dbReference type="Gene3D" id="3.20.20.80">
    <property type="entry name" value="Glycosidases"/>
    <property type="match status" value="1"/>
</dbReference>
<dbReference type="SUPFAM" id="SSF51011">
    <property type="entry name" value="Glycosyl hydrolase domain"/>
    <property type="match status" value="1"/>
</dbReference>
<evidence type="ECO:0000259" key="6">
    <source>
        <dbReference type="Pfam" id="PF17137"/>
    </source>
</evidence>
<evidence type="ECO:0000256" key="2">
    <source>
        <dbReference type="RuleBase" id="RU361185"/>
    </source>
</evidence>
<dbReference type="InterPro" id="IPR048395">
    <property type="entry name" value="Glyco_hydro_31_C"/>
</dbReference>
<feature type="domain" description="DUF5110" evidence="6">
    <location>
        <begin position="675"/>
        <end position="743"/>
    </location>
</feature>
<keyword evidence="2" id="KW-0378">Hydrolase</keyword>
<dbReference type="InterPro" id="IPR011013">
    <property type="entry name" value="Gal_mutarotase_sf_dom"/>
</dbReference>
<dbReference type="AlphaFoldDB" id="A0A3B0CIS1"/>
<dbReference type="Pfam" id="PF21365">
    <property type="entry name" value="Glyco_hydro_31_3rd"/>
    <property type="match status" value="1"/>
</dbReference>
<dbReference type="GO" id="GO:0005975">
    <property type="term" value="P:carbohydrate metabolic process"/>
    <property type="evidence" value="ECO:0007669"/>
    <property type="project" value="InterPro"/>
</dbReference>
<evidence type="ECO:0000259" key="4">
    <source>
        <dbReference type="Pfam" id="PF01055"/>
    </source>
</evidence>
<comment type="caution">
    <text evidence="8">The sequence shown here is derived from an EMBL/GenBank/DDBJ whole genome shotgun (WGS) entry which is preliminary data.</text>
</comment>
<dbReference type="SUPFAM" id="SSF51445">
    <property type="entry name" value="(Trans)glycosidases"/>
    <property type="match status" value="1"/>
</dbReference>